<evidence type="ECO:0000256" key="11">
    <source>
        <dbReference type="ARBA" id="ARBA00031871"/>
    </source>
</evidence>
<comment type="caution">
    <text evidence="15">The sequence shown here is derived from an EMBL/GenBank/DDBJ whole genome shotgun (WGS) entry which is preliminary data.</text>
</comment>
<dbReference type="PANTHER" id="PTHR23293">
    <property type="entry name" value="FAD SYNTHETASE-RELATED FMN ADENYLYLTRANSFERASE"/>
    <property type="match status" value="1"/>
</dbReference>
<evidence type="ECO:0000256" key="12">
    <source>
        <dbReference type="ARBA" id="ARBA00049494"/>
    </source>
</evidence>
<evidence type="ECO:0000256" key="3">
    <source>
        <dbReference type="ARBA" id="ARBA00022630"/>
    </source>
</evidence>
<evidence type="ECO:0000256" key="7">
    <source>
        <dbReference type="ARBA" id="ARBA00022741"/>
    </source>
</evidence>
<evidence type="ECO:0000256" key="10">
    <source>
        <dbReference type="ARBA" id="ARBA00031145"/>
    </source>
</evidence>
<feature type="compositionally biased region" description="Pro residues" evidence="13">
    <location>
        <begin position="214"/>
        <end position="223"/>
    </location>
</feature>
<dbReference type="RefSeq" id="XP_060303849.1">
    <property type="nucleotide sequence ID" value="XM_060441073.1"/>
</dbReference>
<dbReference type="GeneID" id="85324343"/>
<reference evidence="15" key="1">
    <citation type="submission" date="2023-06" db="EMBL/GenBank/DDBJ databases">
        <title>Genome-scale phylogeny and comparative genomics of the fungal order Sordariales.</title>
        <authorList>
            <consortium name="Lawrence Berkeley National Laboratory"/>
            <person name="Hensen N."/>
            <person name="Bonometti L."/>
            <person name="Westerberg I."/>
            <person name="Brannstrom I.O."/>
            <person name="Guillou S."/>
            <person name="Cros-Aarteil S."/>
            <person name="Calhoun S."/>
            <person name="Haridas S."/>
            <person name="Kuo A."/>
            <person name="Mondo S."/>
            <person name="Pangilinan J."/>
            <person name="Riley R."/>
            <person name="LaButti K."/>
            <person name="Andreopoulos B."/>
            <person name="Lipzen A."/>
            <person name="Chen C."/>
            <person name="Yanf M."/>
            <person name="Daum C."/>
            <person name="Ng V."/>
            <person name="Clum A."/>
            <person name="Steindorff A."/>
            <person name="Ohm R."/>
            <person name="Martin F."/>
            <person name="Silar P."/>
            <person name="Natvig D."/>
            <person name="Lalanne C."/>
            <person name="Gautier V."/>
            <person name="Ament-velasquez S.L."/>
            <person name="Kruys A."/>
            <person name="Hutchinson M.I."/>
            <person name="Powell A.J."/>
            <person name="Barry K."/>
            <person name="Miller A.N."/>
            <person name="Grigoriev I.V."/>
            <person name="Debuchy R."/>
            <person name="Gladieux P."/>
            <person name="Thoren M.H."/>
            <person name="Johannesson H."/>
        </authorList>
    </citation>
    <scope>NUCLEOTIDE SEQUENCE</scope>
    <source>
        <strain evidence="15">SMH2392-1A</strain>
    </source>
</reference>
<comment type="pathway">
    <text evidence="1">Cofactor biosynthesis; FAD biosynthesis; FAD from FMN: step 1/1.</text>
</comment>
<dbReference type="AlphaFoldDB" id="A0AA40BIR8"/>
<organism evidence="15 16">
    <name type="scientific">Lasiosphaeria miniovina</name>
    <dbReference type="NCBI Taxonomy" id="1954250"/>
    <lineage>
        <taxon>Eukaryota</taxon>
        <taxon>Fungi</taxon>
        <taxon>Dikarya</taxon>
        <taxon>Ascomycota</taxon>
        <taxon>Pezizomycotina</taxon>
        <taxon>Sordariomycetes</taxon>
        <taxon>Sordariomycetidae</taxon>
        <taxon>Sordariales</taxon>
        <taxon>Lasiosphaeriaceae</taxon>
        <taxon>Lasiosphaeria</taxon>
    </lineage>
</organism>
<dbReference type="InterPro" id="IPR002500">
    <property type="entry name" value="PAPS_reduct_dom"/>
</dbReference>
<dbReference type="PANTHER" id="PTHR23293:SF9">
    <property type="entry name" value="FAD SYNTHASE"/>
    <property type="match status" value="1"/>
</dbReference>
<keyword evidence="9" id="KW-0067">ATP-binding</keyword>
<dbReference type="Proteomes" id="UP001172101">
    <property type="component" value="Unassembled WGS sequence"/>
</dbReference>
<evidence type="ECO:0000313" key="16">
    <source>
        <dbReference type="Proteomes" id="UP001172101"/>
    </source>
</evidence>
<feature type="region of interest" description="Disordered" evidence="13">
    <location>
        <begin position="1"/>
        <end position="30"/>
    </location>
</feature>
<dbReference type="Pfam" id="PF01507">
    <property type="entry name" value="PAPS_reduct"/>
    <property type="match status" value="1"/>
</dbReference>
<dbReference type="SUPFAM" id="SSF52402">
    <property type="entry name" value="Adenine nucleotide alpha hydrolases-like"/>
    <property type="match status" value="1"/>
</dbReference>
<keyword evidence="3" id="KW-0285">Flavoprotein</keyword>
<evidence type="ECO:0000256" key="13">
    <source>
        <dbReference type="SAM" id="MobiDB-lite"/>
    </source>
</evidence>
<dbReference type="InterPro" id="IPR014729">
    <property type="entry name" value="Rossmann-like_a/b/a_fold"/>
</dbReference>
<dbReference type="GO" id="GO:0003919">
    <property type="term" value="F:FMN adenylyltransferase activity"/>
    <property type="evidence" value="ECO:0007669"/>
    <property type="project" value="UniProtKB-EC"/>
</dbReference>
<dbReference type="GO" id="GO:0006747">
    <property type="term" value="P:FAD biosynthetic process"/>
    <property type="evidence" value="ECO:0007669"/>
    <property type="project" value="TreeGrafter"/>
</dbReference>
<evidence type="ECO:0000259" key="14">
    <source>
        <dbReference type="Pfam" id="PF01507"/>
    </source>
</evidence>
<evidence type="ECO:0000256" key="8">
    <source>
        <dbReference type="ARBA" id="ARBA00022827"/>
    </source>
</evidence>
<proteinExistence type="predicted"/>
<keyword evidence="8" id="KW-0274">FAD</keyword>
<evidence type="ECO:0000256" key="1">
    <source>
        <dbReference type="ARBA" id="ARBA00004726"/>
    </source>
</evidence>
<dbReference type="CDD" id="cd23948">
    <property type="entry name" value="FAD_synthase"/>
    <property type="match status" value="1"/>
</dbReference>
<dbReference type="EMBL" id="JAUIRO010000001">
    <property type="protein sequence ID" value="KAK0734972.1"/>
    <property type="molecule type" value="Genomic_DNA"/>
</dbReference>
<keyword evidence="5" id="KW-0808">Transferase</keyword>
<gene>
    <name evidence="15" type="ORF">B0T26DRAFT_690292</name>
</gene>
<evidence type="ECO:0000313" key="15">
    <source>
        <dbReference type="EMBL" id="KAK0734972.1"/>
    </source>
</evidence>
<keyword evidence="4" id="KW-0288">FMN</keyword>
<dbReference type="EC" id="2.7.7.2" evidence="2"/>
<evidence type="ECO:0000256" key="2">
    <source>
        <dbReference type="ARBA" id="ARBA00012393"/>
    </source>
</evidence>
<feature type="domain" description="Phosphoadenosine phosphosulphate reductase" evidence="14">
    <location>
        <begin position="261"/>
        <end position="348"/>
    </location>
</feature>
<feature type="region of interest" description="Disordered" evidence="13">
    <location>
        <begin position="190"/>
        <end position="226"/>
    </location>
</feature>
<comment type="catalytic activity">
    <reaction evidence="12">
        <text>FMN + ATP + H(+) = FAD + diphosphate</text>
        <dbReference type="Rhea" id="RHEA:17237"/>
        <dbReference type="ChEBI" id="CHEBI:15378"/>
        <dbReference type="ChEBI" id="CHEBI:30616"/>
        <dbReference type="ChEBI" id="CHEBI:33019"/>
        <dbReference type="ChEBI" id="CHEBI:57692"/>
        <dbReference type="ChEBI" id="CHEBI:58210"/>
        <dbReference type="EC" id="2.7.7.2"/>
    </reaction>
</comment>
<sequence>MTQDSRSPQDAGPRINGVAAKPPPPTPTTIAAATAASPVVAAVAAAAVGASSNAPPAEEARGGVAAAAAEAPAADLVATGPRVTARPRTLPEICYTLRRKVLAFLDEQIQDAHEDRLLRDTQDQARVSMGVIEEALRRYGPEDISLAYNGGKDCLVLLVLILACLPVAPSFAPSPAFTAATHTTSASVLTSAATSSSPTPAPDRSEPIRAATSQPPPSPPPEPLQAIYIAPPDPFPEVEEFVEVSTAEYHLDLVRYALPMRPALEAYLGDRPAVKAIFMGTRRTDPHSEFLKHFSPTDKGWPQFMRVNPVIDWHYAEIWTFIRRVGVPFCCLYQQGFSSLGGVTNTRPNPALALDPGVDGTKKFRPAYELVRDDEERLGRDR</sequence>
<dbReference type="Gene3D" id="3.40.50.620">
    <property type="entry name" value="HUPs"/>
    <property type="match status" value="1"/>
</dbReference>
<dbReference type="GO" id="GO:0005524">
    <property type="term" value="F:ATP binding"/>
    <property type="evidence" value="ECO:0007669"/>
    <property type="project" value="UniProtKB-KW"/>
</dbReference>
<evidence type="ECO:0000256" key="4">
    <source>
        <dbReference type="ARBA" id="ARBA00022643"/>
    </source>
</evidence>
<keyword evidence="6" id="KW-0548">Nucleotidyltransferase</keyword>
<accession>A0AA40BIR8</accession>
<evidence type="ECO:0000256" key="9">
    <source>
        <dbReference type="ARBA" id="ARBA00022840"/>
    </source>
</evidence>
<keyword evidence="7" id="KW-0547">Nucleotide-binding</keyword>
<evidence type="ECO:0000256" key="5">
    <source>
        <dbReference type="ARBA" id="ARBA00022679"/>
    </source>
</evidence>
<keyword evidence="16" id="KW-1185">Reference proteome</keyword>
<evidence type="ECO:0000256" key="6">
    <source>
        <dbReference type="ARBA" id="ARBA00022695"/>
    </source>
</evidence>
<name>A0AA40BIR8_9PEZI</name>
<protein>
    <recommendedName>
        <fullName evidence="2">FAD synthase</fullName>
        <ecNumber evidence="2">2.7.7.2</ecNumber>
    </recommendedName>
    <alternativeName>
        <fullName evidence="10">FAD pyrophosphorylase</fullName>
    </alternativeName>
    <alternativeName>
        <fullName evidence="11">FMN adenylyltransferase</fullName>
    </alternativeName>
</protein>